<evidence type="ECO:0000256" key="1">
    <source>
        <dbReference type="SAM" id="MobiDB-lite"/>
    </source>
</evidence>
<sequence length="77" mass="7944">MSDDDRSGRVSADEPVKQDGATKAAFPGGRPHGTVIPPAEANDRADAIDVSTAGDGVTFFEGGDGREEARGDIERDG</sequence>
<feature type="region of interest" description="Disordered" evidence="1">
    <location>
        <begin position="1"/>
        <end position="77"/>
    </location>
</feature>
<dbReference type="AlphaFoldDB" id="A0A6J4SGZ4"/>
<gene>
    <name evidence="2" type="ORF">AVDCRST_MAG91-952</name>
</gene>
<accession>A0A6J4SGZ4</accession>
<reference evidence="2" key="1">
    <citation type="submission" date="2020-02" db="EMBL/GenBank/DDBJ databases">
        <authorList>
            <person name="Meier V. D."/>
        </authorList>
    </citation>
    <scope>NUCLEOTIDE SEQUENCE</scope>
    <source>
        <strain evidence="2">AVDCRST_MAG91</strain>
    </source>
</reference>
<feature type="compositionally biased region" description="Basic and acidic residues" evidence="1">
    <location>
        <begin position="1"/>
        <end position="17"/>
    </location>
</feature>
<protein>
    <submittedName>
        <fullName evidence="2">Uncharacterized protein</fullName>
    </submittedName>
</protein>
<name>A0A6J4SGZ4_9SPHN</name>
<proteinExistence type="predicted"/>
<feature type="compositionally biased region" description="Basic and acidic residues" evidence="1">
    <location>
        <begin position="63"/>
        <end position="77"/>
    </location>
</feature>
<evidence type="ECO:0000313" key="2">
    <source>
        <dbReference type="EMBL" id="CAA9499170.1"/>
    </source>
</evidence>
<organism evidence="2">
    <name type="scientific">uncultured Sphingomonadaceae bacterium</name>
    <dbReference type="NCBI Taxonomy" id="169976"/>
    <lineage>
        <taxon>Bacteria</taxon>
        <taxon>Pseudomonadati</taxon>
        <taxon>Pseudomonadota</taxon>
        <taxon>Alphaproteobacteria</taxon>
        <taxon>Sphingomonadales</taxon>
        <taxon>Sphingomonadaceae</taxon>
        <taxon>environmental samples</taxon>
    </lineage>
</organism>
<dbReference type="EMBL" id="CADCVX010000217">
    <property type="protein sequence ID" value="CAA9499170.1"/>
    <property type="molecule type" value="Genomic_DNA"/>
</dbReference>